<proteinExistence type="predicted"/>
<accession>A0A9W8VBS3</accession>
<gene>
    <name evidence="1" type="ORF">NW762_008910</name>
</gene>
<dbReference type="AlphaFoldDB" id="A0A9W8VBS3"/>
<dbReference type="Proteomes" id="UP001152049">
    <property type="component" value="Unassembled WGS sequence"/>
</dbReference>
<sequence length="139" mass="15502">MTNASISLSDARPVEILFLDIPVSDVVQRADYIQVFEPWATQYVDAIHEGRFGDAIWARYHMMGGVKSDGKLEGADITVTESITEDAVAYKQGYPEDYAKAVSLFQEYLSQSDGHLDILEIVFRIGREDVSGIRVPESV</sequence>
<dbReference type="EMBL" id="JAOQAZ010000018">
    <property type="protein sequence ID" value="KAJ4256814.1"/>
    <property type="molecule type" value="Genomic_DNA"/>
</dbReference>
<evidence type="ECO:0000313" key="2">
    <source>
        <dbReference type="Proteomes" id="UP001152049"/>
    </source>
</evidence>
<evidence type="ECO:0000313" key="1">
    <source>
        <dbReference type="EMBL" id="KAJ4256814.1"/>
    </source>
</evidence>
<organism evidence="1 2">
    <name type="scientific">Fusarium torreyae</name>
    <dbReference type="NCBI Taxonomy" id="1237075"/>
    <lineage>
        <taxon>Eukaryota</taxon>
        <taxon>Fungi</taxon>
        <taxon>Dikarya</taxon>
        <taxon>Ascomycota</taxon>
        <taxon>Pezizomycotina</taxon>
        <taxon>Sordariomycetes</taxon>
        <taxon>Hypocreomycetidae</taxon>
        <taxon>Hypocreales</taxon>
        <taxon>Nectriaceae</taxon>
        <taxon>Fusarium</taxon>
    </lineage>
</organism>
<reference evidence="1" key="1">
    <citation type="submission" date="2022-09" db="EMBL/GenBank/DDBJ databases">
        <title>Fusarium specimens isolated from Avocado Roots.</title>
        <authorList>
            <person name="Stajich J."/>
            <person name="Roper C."/>
            <person name="Heimlech-Rivalta G."/>
        </authorList>
    </citation>
    <scope>NUCLEOTIDE SEQUENCE</scope>
    <source>
        <strain evidence="1">CF00136</strain>
    </source>
</reference>
<keyword evidence="2" id="KW-1185">Reference proteome</keyword>
<dbReference type="OrthoDB" id="5100247at2759"/>
<protein>
    <submittedName>
        <fullName evidence="1">Uncharacterized protein</fullName>
    </submittedName>
</protein>
<comment type="caution">
    <text evidence="1">The sequence shown here is derived from an EMBL/GenBank/DDBJ whole genome shotgun (WGS) entry which is preliminary data.</text>
</comment>
<name>A0A9W8VBS3_9HYPO</name>